<accession>A0A9X2AW07</accession>
<protein>
    <recommendedName>
        <fullName evidence="3">RHS repeat-associated core domain-containing protein</fullName>
    </recommendedName>
</protein>
<keyword evidence="2" id="KW-1185">Reference proteome</keyword>
<reference evidence="1" key="1">
    <citation type="submission" date="2021-11" db="EMBL/GenBank/DDBJ databases">
        <title>Vibrio ZSDE26 sp. nov. and Vibrio ZSDZ34 sp. nov., isolated from coastal seawater in Qingdao.</title>
        <authorList>
            <person name="Zhang P."/>
        </authorList>
    </citation>
    <scope>NUCLEOTIDE SEQUENCE</scope>
    <source>
        <strain evidence="1">ZSDZ34</strain>
    </source>
</reference>
<evidence type="ECO:0000313" key="2">
    <source>
        <dbReference type="Proteomes" id="UP001139488"/>
    </source>
</evidence>
<evidence type="ECO:0000313" key="1">
    <source>
        <dbReference type="EMBL" id="MCJ2376900.1"/>
    </source>
</evidence>
<proteinExistence type="predicted"/>
<evidence type="ECO:0008006" key="3">
    <source>
        <dbReference type="Google" id="ProtNLM"/>
    </source>
</evidence>
<dbReference type="RefSeq" id="WP_244356820.1">
    <property type="nucleotide sequence ID" value="NZ_JAJNNZ010000005.1"/>
</dbReference>
<dbReference type="Proteomes" id="UP001139488">
    <property type="component" value="Unassembled WGS sequence"/>
</dbReference>
<organism evidence="1 2">
    <name type="scientific">Vibrio gelatinilyticus</name>
    <dbReference type="NCBI Taxonomy" id="2893468"/>
    <lineage>
        <taxon>Bacteria</taxon>
        <taxon>Pseudomonadati</taxon>
        <taxon>Pseudomonadota</taxon>
        <taxon>Gammaproteobacteria</taxon>
        <taxon>Vibrionales</taxon>
        <taxon>Vibrionaceae</taxon>
        <taxon>Vibrio</taxon>
    </lineage>
</organism>
<comment type="caution">
    <text evidence="1">The sequence shown here is derived from an EMBL/GenBank/DDBJ whole genome shotgun (WGS) entry which is preliminary data.</text>
</comment>
<name>A0A9X2AW07_9VIBR</name>
<gene>
    <name evidence="1" type="ORF">LNL84_08630</name>
</gene>
<dbReference type="EMBL" id="JAJNNZ010000005">
    <property type="protein sequence ID" value="MCJ2376900.1"/>
    <property type="molecule type" value="Genomic_DNA"/>
</dbReference>
<dbReference type="AlphaFoldDB" id="A0A9X2AW07"/>
<sequence length="194" mass="20632">MPAAIQHELMRFTGLNTAQLLNDPSQQLEYGYVSGNPLGFVDPLGLVAFEFVVEGKVGAGIHYQEGYGVYATFGEETDIGFLKQTSVSASAEISTSLQATGTFRPSVSSSKELSGESYSGGVVVNTPTFGGSMSTDINGNTAYSGSFGPSLGLEPPIHTEVSRTVTEIVTTDSLINKFNRNFERVFLKGVKACH</sequence>